<dbReference type="SUPFAM" id="SSF51735">
    <property type="entry name" value="NAD(P)-binding Rossmann-fold domains"/>
    <property type="match status" value="1"/>
</dbReference>
<dbReference type="PANTHER" id="PTHR24321">
    <property type="entry name" value="DEHYDROGENASES, SHORT CHAIN"/>
    <property type="match status" value="1"/>
</dbReference>
<dbReference type="Pfam" id="PF13561">
    <property type="entry name" value="adh_short_C2"/>
    <property type="match status" value="1"/>
</dbReference>
<dbReference type="Proteomes" id="UP000184304">
    <property type="component" value="Unassembled WGS sequence"/>
</dbReference>
<dbReference type="OrthoDB" id="5840532at2759"/>
<dbReference type="PANTHER" id="PTHR24321:SF12">
    <property type="entry name" value="SHORT-CHAIN DEHYDROGENASE_REDUCTASE FAMILY, PUTATIVE (AFU_ORTHOLOGUE AFUA_5G14340)-RELATED"/>
    <property type="match status" value="1"/>
</dbReference>
<keyword evidence="3" id="KW-0560">Oxidoreductase</keyword>
<accession>A0A1L9MY93</accession>
<dbReference type="InterPro" id="IPR036291">
    <property type="entry name" value="NAD(P)-bd_dom_sf"/>
</dbReference>
<evidence type="ECO:0000256" key="1">
    <source>
        <dbReference type="ARBA" id="ARBA00006484"/>
    </source>
</evidence>
<gene>
    <name evidence="4" type="ORF">ASPTUDRAFT_125798</name>
</gene>
<keyword evidence="2" id="KW-0521">NADP</keyword>
<evidence type="ECO:0000256" key="2">
    <source>
        <dbReference type="ARBA" id="ARBA00022857"/>
    </source>
</evidence>
<dbReference type="OMA" id="VWDTTMA"/>
<keyword evidence="5" id="KW-1185">Reference proteome</keyword>
<dbReference type="CDD" id="cd05233">
    <property type="entry name" value="SDR_c"/>
    <property type="match status" value="1"/>
</dbReference>
<evidence type="ECO:0000313" key="5">
    <source>
        <dbReference type="Proteomes" id="UP000184304"/>
    </source>
</evidence>
<reference evidence="5" key="1">
    <citation type="journal article" date="2017" name="Genome Biol.">
        <title>Comparative genomics reveals high biological diversity and specific adaptations in the industrially and medically important fungal genus Aspergillus.</title>
        <authorList>
            <person name="de Vries R.P."/>
            <person name="Riley R."/>
            <person name="Wiebenga A."/>
            <person name="Aguilar-Osorio G."/>
            <person name="Amillis S."/>
            <person name="Uchima C.A."/>
            <person name="Anderluh G."/>
            <person name="Asadollahi M."/>
            <person name="Askin M."/>
            <person name="Barry K."/>
            <person name="Battaglia E."/>
            <person name="Bayram O."/>
            <person name="Benocci T."/>
            <person name="Braus-Stromeyer S.A."/>
            <person name="Caldana C."/>
            <person name="Canovas D."/>
            <person name="Cerqueira G.C."/>
            <person name="Chen F."/>
            <person name="Chen W."/>
            <person name="Choi C."/>
            <person name="Clum A."/>
            <person name="Dos Santos R.A."/>
            <person name="Damasio A.R."/>
            <person name="Diallinas G."/>
            <person name="Emri T."/>
            <person name="Fekete E."/>
            <person name="Flipphi M."/>
            <person name="Freyberg S."/>
            <person name="Gallo A."/>
            <person name="Gournas C."/>
            <person name="Habgood R."/>
            <person name="Hainaut M."/>
            <person name="Harispe M.L."/>
            <person name="Henrissat B."/>
            <person name="Hilden K.S."/>
            <person name="Hope R."/>
            <person name="Hossain A."/>
            <person name="Karabika E."/>
            <person name="Karaffa L."/>
            <person name="Karanyi Z."/>
            <person name="Krasevec N."/>
            <person name="Kuo A."/>
            <person name="Kusch H."/>
            <person name="LaButti K."/>
            <person name="Lagendijk E.L."/>
            <person name="Lapidus A."/>
            <person name="Levasseur A."/>
            <person name="Lindquist E."/>
            <person name="Lipzen A."/>
            <person name="Logrieco A.F."/>
            <person name="MacCabe A."/>
            <person name="Maekelae M.R."/>
            <person name="Malavazi I."/>
            <person name="Melin P."/>
            <person name="Meyer V."/>
            <person name="Mielnichuk N."/>
            <person name="Miskei M."/>
            <person name="Molnar A.P."/>
            <person name="Mule G."/>
            <person name="Ngan C.Y."/>
            <person name="Orejas M."/>
            <person name="Orosz E."/>
            <person name="Ouedraogo J.P."/>
            <person name="Overkamp K.M."/>
            <person name="Park H.-S."/>
            <person name="Perrone G."/>
            <person name="Piumi F."/>
            <person name="Punt P.J."/>
            <person name="Ram A.F."/>
            <person name="Ramon A."/>
            <person name="Rauscher S."/>
            <person name="Record E."/>
            <person name="Riano-Pachon D.M."/>
            <person name="Robert V."/>
            <person name="Roehrig J."/>
            <person name="Ruller R."/>
            <person name="Salamov A."/>
            <person name="Salih N.S."/>
            <person name="Samson R.A."/>
            <person name="Sandor E."/>
            <person name="Sanguinetti M."/>
            <person name="Schuetze T."/>
            <person name="Sepcic K."/>
            <person name="Shelest E."/>
            <person name="Sherlock G."/>
            <person name="Sophianopoulou V."/>
            <person name="Squina F.M."/>
            <person name="Sun H."/>
            <person name="Susca A."/>
            <person name="Todd R.B."/>
            <person name="Tsang A."/>
            <person name="Unkles S.E."/>
            <person name="van de Wiele N."/>
            <person name="van Rossen-Uffink D."/>
            <person name="Oliveira J.V."/>
            <person name="Vesth T.C."/>
            <person name="Visser J."/>
            <person name="Yu J.-H."/>
            <person name="Zhou M."/>
            <person name="Andersen M.R."/>
            <person name="Archer D.B."/>
            <person name="Baker S.E."/>
            <person name="Benoit I."/>
            <person name="Brakhage A.A."/>
            <person name="Braus G.H."/>
            <person name="Fischer R."/>
            <person name="Frisvad J.C."/>
            <person name="Goldman G.H."/>
            <person name="Houbraken J."/>
            <person name="Oakley B."/>
            <person name="Pocsi I."/>
            <person name="Scazzocchio C."/>
            <person name="Seiboth B."/>
            <person name="vanKuyk P.A."/>
            <person name="Wortman J."/>
            <person name="Dyer P.S."/>
            <person name="Grigoriev I.V."/>
        </authorList>
    </citation>
    <scope>NUCLEOTIDE SEQUENCE [LARGE SCALE GENOMIC DNA]</scope>
    <source>
        <strain evidence="5">CBS 134.48</strain>
    </source>
</reference>
<dbReference type="GO" id="GO:0016491">
    <property type="term" value="F:oxidoreductase activity"/>
    <property type="evidence" value="ECO:0007669"/>
    <property type="project" value="UniProtKB-KW"/>
</dbReference>
<evidence type="ECO:0008006" key="6">
    <source>
        <dbReference type="Google" id="ProtNLM"/>
    </source>
</evidence>
<evidence type="ECO:0000313" key="4">
    <source>
        <dbReference type="EMBL" id="OJI81895.1"/>
    </source>
</evidence>
<sequence>MTQTWTFPGVAVITGAGGTGIGAATAKAFASAGCERIAITDLNPASLDQTREAILASYPQTRLLVKAGDISDESFVESFISEVVDAYGRLDYAVNCAGILGDAMRTTETSTAVFDHINNINYRGAWFCSRAELRQMVAQDPLPSHDPNRAPQRGAIVNVASQLGIVGRPSAPAYCSSKAAVIAMTRSDAIDYSADGIRVNCVCPGVIETPMTIYNEEVREHFQPAVEIAPMKRMGKPEEVADSILFLCSTLASFVQGHALVVDGGYIIN</sequence>
<evidence type="ECO:0000256" key="3">
    <source>
        <dbReference type="ARBA" id="ARBA00023002"/>
    </source>
</evidence>
<dbReference type="FunFam" id="3.40.50.720:FF:000084">
    <property type="entry name" value="Short-chain dehydrogenase reductase"/>
    <property type="match status" value="1"/>
</dbReference>
<dbReference type="STRING" id="767770.A0A1L9MY93"/>
<dbReference type="VEuPathDB" id="FungiDB:ASPTUDRAFT_125798"/>
<protein>
    <recommendedName>
        <fullName evidence="6">Oxidoreductase</fullName>
    </recommendedName>
</protein>
<dbReference type="PRINTS" id="PR00081">
    <property type="entry name" value="GDHRDH"/>
</dbReference>
<organism evidence="4 5">
    <name type="scientific">Aspergillus tubingensis (strain CBS 134.48)</name>
    <dbReference type="NCBI Taxonomy" id="767770"/>
    <lineage>
        <taxon>Eukaryota</taxon>
        <taxon>Fungi</taxon>
        <taxon>Dikarya</taxon>
        <taxon>Ascomycota</taxon>
        <taxon>Pezizomycotina</taxon>
        <taxon>Eurotiomycetes</taxon>
        <taxon>Eurotiomycetidae</taxon>
        <taxon>Eurotiales</taxon>
        <taxon>Aspergillaceae</taxon>
        <taxon>Aspergillus</taxon>
        <taxon>Aspergillus subgen. Circumdati</taxon>
    </lineage>
</organism>
<dbReference type="AlphaFoldDB" id="A0A1L9MY93"/>
<dbReference type="InterPro" id="IPR002347">
    <property type="entry name" value="SDR_fam"/>
</dbReference>
<dbReference type="EMBL" id="KV878205">
    <property type="protein sequence ID" value="OJI81895.1"/>
    <property type="molecule type" value="Genomic_DNA"/>
</dbReference>
<dbReference type="Gene3D" id="3.40.50.720">
    <property type="entry name" value="NAD(P)-binding Rossmann-like Domain"/>
    <property type="match status" value="1"/>
</dbReference>
<proteinExistence type="inferred from homology"/>
<comment type="similarity">
    <text evidence="1">Belongs to the short-chain dehydrogenases/reductases (SDR) family.</text>
</comment>
<dbReference type="PRINTS" id="PR00080">
    <property type="entry name" value="SDRFAMILY"/>
</dbReference>
<name>A0A1L9MY93_ASPTC</name>